<reference evidence="1 2" key="1">
    <citation type="submission" date="2024-01" db="EMBL/GenBank/DDBJ databases">
        <title>The genomes of 5 underutilized Papilionoideae crops provide insights into root nodulation and disease resistance.</title>
        <authorList>
            <person name="Yuan L."/>
        </authorList>
    </citation>
    <scope>NUCLEOTIDE SEQUENCE [LARGE SCALE GENOMIC DNA]</scope>
    <source>
        <strain evidence="1">LY-2023</strain>
        <tissue evidence="1">Leaf</tissue>
    </source>
</reference>
<proteinExistence type="predicted"/>
<sequence>MHNKSKTYSGKESFVVIQIRGSEEEEGIQKIPQSRQKLNLSAMKLFNRFRKIFMRIVFPLPSRRSSESKRKVCERFEPPKTSCSSYYSSYSHYNEAIADCIEFFNKSAQDGILDGRKSDVV</sequence>
<comment type="caution">
    <text evidence="1">The sequence shown here is derived from an EMBL/GenBank/DDBJ whole genome shotgun (WGS) entry which is preliminary data.</text>
</comment>
<dbReference type="Proteomes" id="UP001359559">
    <property type="component" value="Unassembled WGS sequence"/>
</dbReference>
<evidence type="ECO:0000313" key="2">
    <source>
        <dbReference type="Proteomes" id="UP001359559"/>
    </source>
</evidence>
<accession>A0AAN9K532</accession>
<gene>
    <name evidence="1" type="ORF">RJT34_08780</name>
</gene>
<dbReference type="AlphaFoldDB" id="A0AAN9K532"/>
<evidence type="ECO:0000313" key="1">
    <source>
        <dbReference type="EMBL" id="KAK7310962.1"/>
    </source>
</evidence>
<dbReference type="EMBL" id="JAYKXN010000002">
    <property type="protein sequence ID" value="KAK7310962.1"/>
    <property type="molecule type" value="Genomic_DNA"/>
</dbReference>
<protein>
    <submittedName>
        <fullName evidence="1">Uncharacterized protein</fullName>
    </submittedName>
</protein>
<dbReference type="PANTHER" id="PTHR35111:SF5">
    <property type="entry name" value="F10A5.9"/>
    <property type="match status" value="1"/>
</dbReference>
<keyword evidence="2" id="KW-1185">Reference proteome</keyword>
<organism evidence="1 2">
    <name type="scientific">Clitoria ternatea</name>
    <name type="common">Butterfly pea</name>
    <dbReference type="NCBI Taxonomy" id="43366"/>
    <lineage>
        <taxon>Eukaryota</taxon>
        <taxon>Viridiplantae</taxon>
        <taxon>Streptophyta</taxon>
        <taxon>Embryophyta</taxon>
        <taxon>Tracheophyta</taxon>
        <taxon>Spermatophyta</taxon>
        <taxon>Magnoliopsida</taxon>
        <taxon>eudicotyledons</taxon>
        <taxon>Gunneridae</taxon>
        <taxon>Pentapetalae</taxon>
        <taxon>rosids</taxon>
        <taxon>fabids</taxon>
        <taxon>Fabales</taxon>
        <taxon>Fabaceae</taxon>
        <taxon>Papilionoideae</taxon>
        <taxon>50 kb inversion clade</taxon>
        <taxon>NPAAA clade</taxon>
        <taxon>indigoferoid/millettioid clade</taxon>
        <taxon>Phaseoleae</taxon>
        <taxon>Clitoria</taxon>
    </lineage>
</organism>
<name>A0AAN9K532_CLITE</name>
<dbReference type="PANTHER" id="PTHR35111">
    <property type="entry name" value="F10A5.9-RELATED"/>
    <property type="match status" value="1"/>
</dbReference>